<keyword evidence="7" id="KW-1185">Reference proteome</keyword>
<protein>
    <recommendedName>
        <fullName evidence="5">5-formyltetrahydrofolate cyclo-ligase</fullName>
        <ecNumber evidence="5">6.3.3.2</ecNumber>
    </recommendedName>
</protein>
<evidence type="ECO:0000256" key="3">
    <source>
        <dbReference type="ARBA" id="ARBA00022840"/>
    </source>
</evidence>
<dbReference type="InterPro" id="IPR037171">
    <property type="entry name" value="NagB/RpiA_transferase-like"/>
</dbReference>
<evidence type="ECO:0000313" key="6">
    <source>
        <dbReference type="EMBL" id="GBM09364.1"/>
    </source>
</evidence>
<evidence type="ECO:0000256" key="2">
    <source>
        <dbReference type="ARBA" id="ARBA00022741"/>
    </source>
</evidence>
<dbReference type="Proteomes" id="UP000499080">
    <property type="component" value="Unassembled WGS sequence"/>
</dbReference>
<gene>
    <name evidence="6" type="ORF">AVEN_184074_1</name>
</gene>
<dbReference type="Pfam" id="PF01812">
    <property type="entry name" value="5-FTHF_cyc-lig"/>
    <property type="match status" value="1"/>
</dbReference>
<dbReference type="GO" id="GO:0030272">
    <property type="term" value="F:5-formyltetrahydrofolate cyclo-ligase activity"/>
    <property type="evidence" value="ECO:0007669"/>
    <property type="project" value="UniProtKB-EC"/>
</dbReference>
<dbReference type="SUPFAM" id="SSF100950">
    <property type="entry name" value="NagB/RpiA/CoA transferase-like"/>
    <property type="match status" value="1"/>
</dbReference>
<dbReference type="GO" id="GO:0005524">
    <property type="term" value="F:ATP binding"/>
    <property type="evidence" value="ECO:0007669"/>
    <property type="project" value="UniProtKB-KW"/>
</dbReference>
<keyword evidence="3" id="KW-0067">ATP-binding</keyword>
<dbReference type="EMBL" id="BGPR01000269">
    <property type="protein sequence ID" value="GBM09364.1"/>
    <property type="molecule type" value="Genomic_DNA"/>
</dbReference>
<dbReference type="InterPro" id="IPR002698">
    <property type="entry name" value="FTHF_cligase"/>
</dbReference>
<evidence type="ECO:0000256" key="4">
    <source>
        <dbReference type="ARBA" id="ARBA00036539"/>
    </source>
</evidence>
<dbReference type="OrthoDB" id="2015992at2759"/>
<accession>A0A4Y2D062</accession>
<dbReference type="GO" id="GO:0035999">
    <property type="term" value="P:tetrahydrofolate interconversion"/>
    <property type="evidence" value="ECO:0007669"/>
    <property type="project" value="TreeGrafter"/>
</dbReference>
<dbReference type="GO" id="GO:0005739">
    <property type="term" value="C:mitochondrion"/>
    <property type="evidence" value="ECO:0007669"/>
    <property type="project" value="TreeGrafter"/>
</dbReference>
<dbReference type="AlphaFoldDB" id="A0A4Y2D062"/>
<dbReference type="InterPro" id="IPR024185">
    <property type="entry name" value="FTHF_cligase-like_sf"/>
</dbReference>
<comment type="catalytic activity">
    <reaction evidence="4">
        <text>(6S)-5-formyl-5,6,7,8-tetrahydrofolate + ATP = (6R)-5,10-methenyltetrahydrofolate + ADP + phosphate</text>
        <dbReference type="Rhea" id="RHEA:10488"/>
        <dbReference type="ChEBI" id="CHEBI:30616"/>
        <dbReference type="ChEBI" id="CHEBI:43474"/>
        <dbReference type="ChEBI" id="CHEBI:57455"/>
        <dbReference type="ChEBI" id="CHEBI:57457"/>
        <dbReference type="ChEBI" id="CHEBI:456216"/>
        <dbReference type="EC" id="6.3.3.2"/>
    </reaction>
</comment>
<comment type="similarity">
    <text evidence="1">Belongs to the 5-formyltetrahydrofolate cyclo-ligase family.</text>
</comment>
<evidence type="ECO:0000256" key="5">
    <source>
        <dbReference type="ARBA" id="ARBA00038966"/>
    </source>
</evidence>
<name>A0A4Y2D062_ARAVE</name>
<organism evidence="6 7">
    <name type="scientific">Araneus ventricosus</name>
    <name type="common">Orbweaver spider</name>
    <name type="synonym">Epeira ventricosa</name>
    <dbReference type="NCBI Taxonomy" id="182803"/>
    <lineage>
        <taxon>Eukaryota</taxon>
        <taxon>Metazoa</taxon>
        <taxon>Ecdysozoa</taxon>
        <taxon>Arthropoda</taxon>
        <taxon>Chelicerata</taxon>
        <taxon>Arachnida</taxon>
        <taxon>Araneae</taxon>
        <taxon>Araneomorphae</taxon>
        <taxon>Entelegynae</taxon>
        <taxon>Araneoidea</taxon>
        <taxon>Araneidae</taxon>
        <taxon>Araneus</taxon>
    </lineage>
</organism>
<evidence type="ECO:0000256" key="1">
    <source>
        <dbReference type="ARBA" id="ARBA00010638"/>
    </source>
</evidence>
<dbReference type="PANTHER" id="PTHR23407">
    <property type="entry name" value="ATPASE INHIBITOR/5-FORMYLTETRAHYDROFOLATE CYCLO-LIGASE"/>
    <property type="match status" value="1"/>
</dbReference>
<dbReference type="PANTHER" id="PTHR23407:SF1">
    <property type="entry name" value="5-FORMYLTETRAHYDROFOLATE CYCLO-LIGASE"/>
    <property type="match status" value="1"/>
</dbReference>
<keyword evidence="2" id="KW-0547">Nucleotide-binding</keyword>
<dbReference type="Gene3D" id="3.40.50.10420">
    <property type="entry name" value="NagB/RpiA/CoA transferase-like"/>
    <property type="match status" value="1"/>
</dbReference>
<evidence type="ECO:0000313" key="7">
    <source>
        <dbReference type="Proteomes" id="UP000499080"/>
    </source>
</evidence>
<comment type="caution">
    <text evidence="6">The sequence shown here is derived from an EMBL/GenBank/DDBJ whole genome shotgun (WGS) entry which is preliminary data.</text>
</comment>
<dbReference type="EC" id="6.3.3.2" evidence="5"/>
<proteinExistence type="inferred from homology"/>
<reference evidence="6 7" key="1">
    <citation type="journal article" date="2019" name="Sci. Rep.">
        <title>Orb-weaving spider Araneus ventricosus genome elucidates the spidroin gene catalogue.</title>
        <authorList>
            <person name="Kono N."/>
            <person name="Nakamura H."/>
            <person name="Ohtoshi R."/>
            <person name="Moran D.A.P."/>
            <person name="Shinohara A."/>
            <person name="Yoshida Y."/>
            <person name="Fujiwara M."/>
            <person name="Mori M."/>
            <person name="Tomita M."/>
            <person name="Arakawa K."/>
        </authorList>
    </citation>
    <scope>NUCLEOTIDE SEQUENCE [LARGE SCALE GENOMIC DNA]</scope>
</reference>
<sequence>MSGVATGALRVAKAALRSELRKRIASISHEELSRQSKLVTEKVLENSRFKSSHRVSLYLSIPEEIRVQTWGILEQMLEQDKECFVPKF</sequence>
<dbReference type="GO" id="GO:0009396">
    <property type="term" value="P:folic acid-containing compound biosynthetic process"/>
    <property type="evidence" value="ECO:0007669"/>
    <property type="project" value="TreeGrafter"/>
</dbReference>